<dbReference type="InterPro" id="IPR035979">
    <property type="entry name" value="RBD_domain_sf"/>
</dbReference>
<protein>
    <recommendedName>
        <fullName evidence="10">RNA-binding protein 8A</fullName>
    </recommendedName>
</protein>
<keyword evidence="4" id="KW-0963">Cytoplasm</keyword>
<sequence length="263" mass="28690">MKPKADEGGTSREQGCGLGQKLSHEIWTELGIRKELGLFAVPLVILYPYGAISVTSQSPTASSSIPYWYIAVYANQQSSSRMGDYLDTNDMAIDEDVEDVAEKLKSSATRRKGRGFGNSDADDRPSEINQPGFETVENDEASGKAQRSVEGWILLVTGLHEEAAEDDVRERFAEYGEVKSLHLNLDRRTGFVKGYALVEYEKFKEAKAAVDGTNGKEFLEKLLYADFAFVRGPGGSKSMLQSSTGGNRGRGRGGYHRGGGAGR</sequence>
<evidence type="ECO:0000256" key="5">
    <source>
        <dbReference type="ARBA" id="ARBA00022664"/>
    </source>
</evidence>
<dbReference type="GO" id="GO:0003729">
    <property type="term" value="F:mRNA binding"/>
    <property type="evidence" value="ECO:0007669"/>
    <property type="project" value="InterPro"/>
</dbReference>
<dbReference type="CDD" id="cd12324">
    <property type="entry name" value="RRM_RBM8"/>
    <property type="match status" value="1"/>
</dbReference>
<dbReference type="VEuPathDB" id="FungiDB:SeMB42_g05241"/>
<dbReference type="InterPro" id="IPR033744">
    <property type="entry name" value="RRM_RBM8"/>
</dbReference>
<evidence type="ECO:0000259" key="13">
    <source>
        <dbReference type="PROSITE" id="PS50102"/>
    </source>
</evidence>
<comment type="caution">
    <text evidence="14">The sequence shown here is derived from an EMBL/GenBank/DDBJ whole genome shotgun (WGS) entry which is preliminary data.</text>
</comment>
<evidence type="ECO:0000256" key="2">
    <source>
        <dbReference type="ARBA" id="ARBA00004496"/>
    </source>
</evidence>
<evidence type="ECO:0000256" key="6">
    <source>
        <dbReference type="ARBA" id="ARBA00022845"/>
    </source>
</evidence>
<dbReference type="Proteomes" id="UP000320475">
    <property type="component" value="Unassembled WGS sequence"/>
</dbReference>
<dbReference type="GO" id="GO:0005634">
    <property type="term" value="C:nucleus"/>
    <property type="evidence" value="ECO:0007669"/>
    <property type="project" value="UniProtKB-SubCell"/>
</dbReference>
<dbReference type="AlphaFoldDB" id="A0A507CUJ9"/>
<accession>A0A507CUJ9</accession>
<feature type="region of interest" description="Disordered" evidence="12">
    <location>
        <begin position="234"/>
        <end position="263"/>
    </location>
</feature>
<evidence type="ECO:0000256" key="12">
    <source>
        <dbReference type="SAM" id="MobiDB-lite"/>
    </source>
</evidence>
<keyword evidence="7 11" id="KW-0694">RNA-binding</keyword>
<dbReference type="SMART" id="SM00360">
    <property type="entry name" value="RRM"/>
    <property type="match status" value="1"/>
</dbReference>
<dbReference type="Pfam" id="PF00076">
    <property type="entry name" value="RRM_1"/>
    <property type="match status" value="1"/>
</dbReference>
<keyword evidence="5" id="KW-0507">mRNA processing</keyword>
<keyword evidence="9" id="KW-0539">Nucleus</keyword>
<reference evidence="14 15" key="1">
    <citation type="journal article" date="2019" name="Sci. Rep.">
        <title>Comparative genomics of chytrid fungi reveal insights into the obligate biotrophic and pathogenic lifestyle of Synchytrium endobioticum.</title>
        <authorList>
            <person name="van de Vossenberg B.T.L.H."/>
            <person name="Warris S."/>
            <person name="Nguyen H.D.T."/>
            <person name="van Gent-Pelzer M.P.E."/>
            <person name="Joly D.L."/>
            <person name="van de Geest H.C."/>
            <person name="Bonants P.J.M."/>
            <person name="Smith D.S."/>
            <person name="Levesque C.A."/>
            <person name="van der Lee T.A.J."/>
        </authorList>
    </citation>
    <scope>NUCLEOTIDE SEQUENCE [LARGE SCALE GENOMIC DNA]</scope>
    <source>
        <strain evidence="14 15">LEV6574</strain>
    </source>
</reference>
<dbReference type="OrthoDB" id="15688at2759"/>
<keyword evidence="8" id="KW-0508">mRNA splicing</keyword>
<evidence type="ECO:0000256" key="8">
    <source>
        <dbReference type="ARBA" id="ARBA00023187"/>
    </source>
</evidence>
<dbReference type="GO" id="GO:0008380">
    <property type="term" value="P:RNA splicing"/>
    <property type="evidence" value="ECO:0007669"/>
    <property type="project" value="UniProtKB-KW"/>
</dbReference>
<dbReference type="GO" id="GO:0006397">
    <property type="term" value="P:mRNA processing"/>
    <property type="evidence" value="ECO:0007669"/>
    <property type="project" value="UniProtKB-KW"/>
</dbReference>
<dbReference type="InterPro" id="IPR012677">
    <property type="entry name" value="Nucleotide-bd_a/b_plait_sf"/>
</dbReference>
<dbReference type="GO" id="GO:0006417">
    <property type="term" value="P:regulation of translation"/>
    <property type="evidence" value="ECO:0007669"/>
    <property type="project" value="UniProtKB-KW"/>
</dbReference>
<evidence type="ECO:0000256" key="11">
    <source>
        <dbReference type="PROSITE-ProRule" id="PRU00176"/>
    </source>
</evidence>
<dbReference type="GO" id="GO:0005737">
    <property type="term" value="C:cytoplasm"/>
    <property type="evidence" value="ECO:0007669"/>
    <property type="project" value="UniProtKB-SubCell"/>
</dbReference>
<dbReference type="PANTHER" id="PTHR45894">
    <property type="entry name" value="RNA-BINDING PROTEIN 8A"/>
    <property type="match status" value="1"/>
</dbReference>
<evidence type="ECO:0000256" key="4">
    <source>
        <dbReference type="ARBA" id="ARBA00022490"/>
    </source>
</evidence>
<dbReference type="PROSITE" id="PS50102">
    <property type="entry name" value="RRM"/>
    <property type="match status" value="1"/>
</dbReference>
<dbReference type="EMBL" id="QEAM01000255">
    <property type="protein sequence ID" value="TPX42758.1"/>
    <property type="molecule type" value="Genomic_DNA"/>
</dbReference>
<dbReference type="Gene3D" id="3.30.70.330">
    <property type="match status" value="1"/>
</dbReference>
<feature type="domain" description="RRM" evidence="13">
    <location>
        <begin position="152"/>
        <end position="230"/>
    </location>
</feature>
<dbReference type="InterPro" id="IPR000504">
    <property type="entry name" value="RRM_dom"/>
</dbReference>
<feature type="region of interest" description="Disordered" evidence="12">
    <location>
        <begin position="104"/>
        <end position="144"/>
    </location>
</feature>
<keyword evidence="6" id="KW-0810">Translation regulation</keyword>
<evidence type="ECO:0000256" key="10">
    <source>
        <dbReference type="ARBA" id="ARBA00077711"/>
    </source>
</evidence>
<evidence type="ECO:0000256" key="9">
    <source>
        <dbReference type="ARBA" id="ARBA00023242"/>
    </source>
</evidence>
<dbReference type="FunFam" id="3.30.70.330:FF:000525">
    <property type="entry name" value="RNA-binding protein 8A"/>
    <property type="match status" value="1"/>
</dbReference>
<evidence type="ECO:0000256" key="1">
    <source>
        <dbReference type="ARBA" id="ARBA00004123"/>
    </source>
</evidence>
<evidence type="ECO:0000256" key="7">
    <source>
        <dbReference type="ARBA" id="ARBA00022884"/>
    </source>
</evidence>
<gene>
    <name evidence="14" type="ORF">SeLEV6574_g05431</name>
</gene>
<evidence type="ECO:0000313" key="14">
    <source>
        <dbReference type="EMBL" id="TPX42758.1"/>
    </source>
</evidence>
<comment type="subcellular location">
    <subcellularLocation>
        <location evidence="2">Cytoplasm</location>
    </subcellularLocation>
    <subcellularLocation>
        <location evidence="1">Nucleus</location>
    </subcellularLocation>
</comment>
<name>A0A507CUJ9_9FUNG</name>
<evidence type="ECO:0000256" key="3">
    <source>
        <dbReference type="ARBA" id="ARBA00022448"/>
    </source>
</evidence>
<proteinExistence type="predicted"/>
<dbReference type="InterPro" id="IPR008111">
    <property type="entry name" value="RNA-bd_8"/>
</dbReference>
<dbReference type="PRINTS" id="PR01738">
    <property type="entry name" value="RNABINDINGM8"/>
</dbReference>
<dbReference type="SUPFAM" id="SSF54928">
    <property type="entry name" value="RNA-binding domain, RBD"/>
    <property type="match status" value="1"/>
</dbReference>
<keyword evidence="3" id="KW-0813">Transport</keyword>
<organism evidence="14 15">
    <name type="scientific">Synchytrium endobioticum</name>
    <dbReference type="NCBI Taxonomy" id="286115"/>
    <lineage>
        <taxon>Eukaryota</taxon>
        <taxon>Fungi</taxon>
        <taxon>Fungi incertae sedis</taxon>
        <taxon>Chytridiomycota</taxon>
        <taxon>Chytridiomycota incertae sedis</taxon>
        <taxon>Chytridiomycetes</taxon>
        <taxon>Synchytriales</taxon>
        <taxon>Synchytriaceae</taxon>
        <taxon>Synchytrium</taxon>
    </lineage>
</organism>
<evidence type="ECO:0000313" key="15">
    <source>
        <dbReference type="Proteomes" id="UP000320475"/>
    </source>
</evidence>